<dbReference type="InParanoid" id="A0A0D2AD52"/>
<organism evidence="4 5">
    <name type="scientific">Verruconis gallopava</name>
    <dbReference type="NCBI Taxonomy" id="253628"/>
    <lineage>
        <taxon>Eukaryota</taxon>
        <taxon>Fungi</taxon>
        <taxon>Dikarya</taxon>
        <taxon>Ascomycota</taxon>
        <taxon>Pezizomycotina</taxon>
        <taxon>Dothideomycetes</taxon>
        <taxon>Pleosporomycetidae</taxon>
        <taxon>Venturiales</taxon>
        <taxon>Sympoventuriaceae</taxon>
        <taxon>Verruconis</taxon>
    </lineage>
</organism>
<evidence type="ECO:0000313" key="5">
    <source>
        <dbReference type="Proteomes" id="UP000053259"/>
    </source>
</evidence>
<dbReference type="SUPFAM" id="SSF51735">
    <property type="entry name" value="NAD(P)-binding Rossmann-fold domains"/>
    <property type="match status" value="1"/>
</dbReference>
<dbReference type="Gene3D" id="3.40.50.720">
    <property type="entry name" value="NAD(P)-binding Rossmann-like Domain"/>
    <property type="match status" value="1"/>
</dbReference>
<reference evidence="4 5" key="1">
    <citation type="submission" date="2015-01" db="EMBL/GenBank/DDBJ databases">
        <title>The Genome Sequence of Ochroconis gallopava CBS43764.</title>
        <authorList>
            <consortium name="The Broad Institute Genomics Platform"/>
            <person name="Cuomo C."/>
            <person name="de Hoog S."/>
            <person name="Gorbushina A."/>
            <person name="Stielow B."/>
            <person name="Teixiera M."/>
            <person name="Abouelleil A."/>
            <person name="Chapman S.B."/>
            <person name="Priest M."/>
            <person name="Young S.K."/>
            <person name="Wortman J."/>
            <person name="Nusbaum C."/>
            <person name="Birren B."/>
        </authorList>
    </citation>
    <scope>NUCLEOTIDE SEQUENCE [LARGE SCALE GENOMIC DNA]</scope>
    <source>
        <strain evidence="4 5">CBS 43764</strain>
    </source>
</reference>
<dbReference type="GeneID" id="27312022"/>
<dbReference type="OrthoDB" id="294295at2759"/>
<keyword evidence="2" id="KW-0521">NADP</keyword>
<proteinExistence type="inferred from homology"/>
<name>A0A0D2AD52_9PEZI</name>
<dbReference type="HOGENOM" id="CLU_010194_1_1_1"/>
<dbReference type="InterPro" id="IPR002347">
    <property type="entry name" value="SDR_fam"/>
</dbReference>
<dbReference type="PANTHER" id="PTHR43618">
    <property type="entry name" value="7-ALPHA-HYDROXYSTEROID DEHYDROGENASE"/>
    <property type="match status" value="1"/>
</dbReference>
<dbReference type="PRINTS" id="PR00080">
    <property type="entry name" value="SDRFAMILY"/>
</dbReference>
<gene>
    <name evidence="4" type="ORF">PV09_04049</name>
</gene>
<dbReference type="FunFam" id="3.40.50.720:FF:000084">
    <property type="entry name" value="Short-chain dehydrogenase reductase"/>
    <property type="match status" value="1"/>
</dbReference>
<dbReference type="InterPro" id="IPR052178">
    <property type="entry name" value="Sec_Metab_Biosynth_SDR"/>
</dbReference>
<keyword evidence="3" id="KW-0560">Oxidoreductase</keyword>
<sequence length="287" mass="29505">MSGRAEAEAQVALEDFPNIFSLKGKVAVISGGSRGLGLHSASGLMQFGVAKVFITSRKAKACEEACAALNALPNKAPGAIAIPIPADSSKVSEIERLVAEVKKHTDHVDILFANAGATWGSLFDEHPPEGFSKVMDLNVKSVFFTIQKFAPLLQARATKEDPSRVIVTGSVAGIGLGPVLTANAAPAYSASKAAVLHLARNLAVELGPRHILVNGLAPGFFPSKMADGIIGAGGGVEKLAKQSPNGRLGKPEDIAAAVVYLCSRGAGHVNGDTIVLDGGKMLAGAQL</sequence>
<accession>A0A0D2AD52</accession>
<protein>
    <recommendedName>
        <fullName evidence="6">Gluconate 5-dehydrogenase</fullName>
    </recommendedName>
</protein>
<dbReference type="Pfam" id="PF13561">
    <property type="entry name" value="adh_short_C2"/>
    <property type="match status" value="1"/>
</dbReference>
<evidence type="ECO:0000256" key="3">
    <source>
        <dbReference type="ARBA" id="ARBA00023002"/>
    </source>
</evidence>
<dbReference type="STRING" id="253628.A0A0D2AD52"/>
<dbReference type="PANTHER" id="PTHR43618:SF12">
    <property type="entry name" value="OXIDOREDUCTASE, SHORT-CHAIN DEHYDROGENASE_REDUCTASE FAMILY (AFU_ORTHOLOGUE AFUA_1G14540)"/>
    <property type="match status" value="1"/>
</dbReference>
<dbReference type="AlphaFoldDB" id="A0A0D2AD52"/>
<evidence type="ECO:0000313" key="4">
    <source>
        <dbReference type="EMBL" id="KIW04868.1"/>
    </source>
</evidence>
<dbReference type="GO" id="GO:0016491">
    <property type="term" value="F:oxidoreductase activity"/>
    <property type="evidence" value="ECO:0007669"/>
    <property type="project" value="UniProtKB-KW"/>
</dbReference>
<comment type="similarity">
    <text evidence="1">Belongs to the short-chain dehydrogenases/reductases (SDR) family.</text>
</comment>
<evidence type="ECO:0000256" key="2">
    <source>
        <dbReference type="ARBA" id="ARBA00022857"/>
    </source>
</evidence>
<dbReference type="RefSeq" id="XP_016214737.1">
    <property type="nucleotide sequence ID" value="XM_016357333.1"/>
</dbReference>
<dbReference type="VEuPathDB" id="FungiDB:PV09_04049"/>
<dbReference type="PRINTS" id="PR00081">
    <property type="entry name" value="GDHRDH"/>
</dbReference>
<dbReference type="Proteomes" id="UP000053259">
    <property type="component" value="Unassembled WGS sequence"/>
</dbReference>
<dbReference type="EMBL" id="KN847539">
    <property type="protein sequence ID" value="KIW04868.1"/>
    <property type="molecule type" value="Genomic_DNA"/>
</dbReference>
<dbReference type="InterPro" id="IPR036291">
    <property type="entry name" value="NAD(P)-bd_dom_sf"/>
</dbReference>
<evidence type="ECO:0000256" key="1">
    <source>
        <dbReference type="ARBA" id="ARBA00006484"/>
    </source>
</evidence>
<keyword evidence="5" id="KW-1185">Reference proteome</keyword>
<evidence type="ECO:0008006" key="6">
    <source>
        <dbReference type="Google" id="ProtNLM"/>
    </source>
</evidence>